<dbReference type="AlphaFoldDB" id="A0A382TPZ3"/>
<dbReference type="EMBL" id="UINC01137926">
    <property type="protein sequence ID" value="SVD23561.1"/>
    <property type="molecule type" value="Genomic_DNA"/>
</dbReference>
<proteinExistence type="predicted"/>
<evidence type="ECO:0000313" key="1">
    <source>
        <dbReference type="EMBL" id="SVD23561.1"/>
    </source>
</evidence>
<feature type="non-terminal residue" evidence="1">
    <location>
        <position position="86"/>
    </location>
</feature>
<name>A0A382TPZ3_9ZZZZ</name>
<reference evidence="1" key="1">
    <citation type="submission" date="2018-05" db="EMBL/GenBank/DDBJ databases">
        <authorList>
            <person name="Lanie J.A."/>
            <person name="Ng W.-L."/>
            <person name="Kazmierczak K.M."/>
            <person name="Andrzejewski T.M."/>
            <person name="Davidsen T.M."/>
            <person name="Wayne K.J."/>
            <person name="Tettelin H."/>
            <person name="Glass J.I."/>
            <person name="Rusch D."/>
            <person name="Podicherti R."/>
            <person name="Tsui H.-C.T."/>
            <person name="Winkler M.E."/>
        </authorList>
    </citation>
    <scope>NUCLEOTIDE SEQUENCE</scope>
</reference>
<gene>
    <name evidence="1" type="ORF">METZ01_LOCUS376415</name>
</gene>
<organism evidence="1">
    <name type="scientific">marine metagenome</name>
    <dbReference type="NCBI Taxonomy" id="408172"/>
    <lineage>
        <taxon>unclassified sequences</taxon>
        <taxon>metagenomes</taxon>
        <taxon>ecological metagenomes</taxon>
    </lineage>
</organism>
<protein>
    <submittedName>
        <fullName evidence="1">Uncharacterized protein</fullName>
    </submittedName>
</protein>
<accession>A0A382TPZ3</accession>
<sequence length="86" mass="10371">MGWWFDLAGPQDITYGLSWDNVAPRLTRLNWKTKAIFRANVYIWIARARWNGEKQRTSYFVYFYKGEDEKMKKEEFTRLQDAIVIA</sequence>